<organism evidence="1 2">
    <name type="scientific">Pneumocystis oryctolagi</name>
    <dbReference type="NCBI Taxonomy" id="42067"/>
    <lineage>
        <taxon>Eukaryota</taxon>
        <taxon>Fungi</taxon>
        <taxon>Dikarya</taxon>
        <taxon>Ascomycota</taxon>
        <taxon>Taphrinomycotina</taxon>
        <taxon>Pneumocystomycetes</taxon>
        <taxon>Pneumocystaceae</taxon>
        <taxon>Pneumocystis</taxon>
    </lineage>
</organism>
<gene>
    <name evidence="1" type="ORF">PORY_001318</name>
</gene>
<sequence length="264" mass="30796">MRVSMLKIPRNFRLLAATAAADEGFLLTEELERGEKGLSDGTFSYGLLDVEDMTMSEWIGTILGPAHVRISSALQVCLQGGTQSVYENRIYNVRIYCGETYPETPPSIYFVSKINLPCVDEKTGRVEPARLPCLSSWRYDYTLEKVLTELRRYVEQSRITNAHVYIKPANNRNVSLCMILQRRLRTVQRLQDRLERLREMLFHAKHEQQFYQRLGIRQEGWVPEIEAHMGVTNIELSLQAIKKTVLRNRFKREREKNKKKPLFN</sequence>
<dbReference type="EMBL" id="JABTEG010000004">
    <property type="protein sequence ID" value="KAG4305148.1"/>
    <property type="molecule type" value="Genomic_DNA"/>
</dbReference>
<accession>A0ACB7CDV9</accession>
<protein>
    <submittedName>
        <fullName evidence="1">Uncharacterized protein</fullName>
    </submittedName>
</protein>
<evidence type="ECO:0000313" key="2">
    <source>
        <dbReference type="Proteomes" id="UP000768646"/>
    </source>
</evidence>
<keyword evidence="2" id="KW-1185">Reference proteome</keyword>
<dbReference type="Proteomes" id="UP000768646">
    <property type="component" value="Unassembled WGS sequence"/>
</dbReference>
<name>A0ACB7CDV9_9ASCO</name>
<proteinExistence type="predicted"/>
<comment type="caution">
    <text evidence="1">The sequence shown here is derived from an EMBL/GenBank/DDBJ whole genome shotgun (WGS) entry which is preliminary data.</text>
</comment>
<reference evidence="1 2" key="1">
    <citation type="journal article" date="2021" name="Commun. Biol.">
        <title>Genomic insights into the host specific adaptation of the Pneumocystis genus.</title>
        <authorList>
            <person name="Cisse O.H."/>
            <person name="Ma L."/>
            <person name="Dekker J.P."/>
            <person name="Khil P.P."/>
            <person name="Youn J.-H."/>
            <person name="Brenchley J.M."/>
            <person name="Blair R."/>
            <person name="Pahar B."/>
            <person name="Chabe M."/>
            <person name="Van Rompay K.K.A."/>
            <person name="Keesler R."/>
            <person name="Sukura A."/>
            <person name="Hirsch V."/>
            <person name="Kutty G."/>
            <person name="Liu Y."/>
            <person name="Peng L."/>
            <person name="Chen J."/>
            <person name="Song J."/>
            <person name="Weissenbacher-Lang C."/>
            <person name="Xu J."/>
            <person name="Upham N.S."/>
            <person name="Stajich J.E."/>
            <person name="Cuomo C.A."/>
            <person name="Cushion M.T."/>
            <person name="Kovacs J.A."/>
        </authorList>
    </citation>
    <scope>NUCLEOTIDE SEQUENCE [LARGE SCALE GENOMIC DNA]</scope>
    <source>
        <strain evidence="1 2">RABM</strain>
    </source>
</reference>
<evidence type="ECO:0000313" key="1">
    <source>
        <dbReference type="EMBL" id="KAG4305148.1"/>
    </source>
</evidence>